<dbReference type="FunFam" id="3.40.50.1010:FF:000014">
    <property type="entry name" value="telomerase-binding protein EST1A isoform X1"/>
    <property type="match status" value="1"/>
</dbReference>
<dbReference type="Pfam" id="PF10374">
    <property type="entry name" value="EST1"/>
    <property type="match status" value="1"/>
</dbReference>
<dbReference type="PANTHER" id="PTHR15696:SF0">
    <property type="entry name" value="TELOMERASE-BINDING PROTEIN EST1A"/>
    <property type="match status" value="1"/>
</dbReference>
<dbReference type="InterPro" id="IPR045153">
    <property type="entry name" value="Est1/Ebs1-like"/>
</dbReference>
<dbReference type="KEGG" id="goe:100909250"/>
<evidence type="ECO:0000256" key="3">
    <source>
        <dbReference type="ARBA" id="ARBA00022490"/>
    </source>
</evidence>
<evidence type="ECO:0000256" key="5">
    <source>
        <dbReference type="ARBA" id="ARBA00023242"/>
    </source>
</evidence>
<accession>A0AAJ7SJ47</accession>
<feature type="coiled-coil region" evidence="6">
    <location>
        <begin position="632"/>
        <end position="659"/>
    </location>
</feature>
<dbReference type="Gene3D" id="1.25.40.10">
    <property type="entry name" value="Tetratricopeptide repeat domain"/>
    <property type="match status" value="1"/>
</dbReference>
<comment type="subcellular location">
    <subcellularLocation>
        <location evidence="2">Cytoplasm</location>
    </subcellularLocation>
    <subcellularLocation>
        <location evidence="1">Nucleus</location>
    </subcellularLocation>
</comment>
<evidence type="ECO:0000256" key="6">
    <source>
        <dbReference type="SAM" id="Coils"/>
    </source>
</evidence>
<gene>
    <name evidence="10" type="primary">LOC100909250</name>
</gene>
<dbReference type="Pfam" id="PF13638">
    <property type="entry name" value="PIN_4"/>
    <property type="match status" value="1"/>
</dbReference>
<dbReference type="SUPFAM" id="SSF88723">
    <property type="entry name" value="PIN domain-like"/>
    <property type="match status" value="1"/>
</dbReference>
<keyword evidence="3" id="KW-0963">Cytoplasm</keyword>
<dbReference type="GO" id="GO:0005737">
    <property type="term" value="C:cytoplasm"/>
    <property type="evidence" value="ECO:0007669"/>
    <property type="project" value="UniProtKB-SubCell"/>
</dbReference>
<evidence type="ECO:0000313" key="10">
    <source>
        <dbReference type="RefSeq" id="XP_028969019.1"/>
    </source>
</evidence>
<dbReference type="SMART" id="SM00670">
    <property type="entry name" value="PINc"/>
    <property type="match status" value="1"/>
</dbReference>
<dbReference type="PANTHER" id="PTHR15696">
    <property type="entry name" value="SMG-7 SUPPRESSOR WITH MORPHOLOGICAL EFFECT ON GENITALIA PROTEIN 7"/>
    <property type="match status" value="1"/>
</dbReference>
<keyword evidence="6" id="KW-0175">Coiled coil</keyword>
<dbReference type="Gene3D" id="3.40.50.1010">
    <property type="entry name" value="5'-nuclease"/>
    <property type="match status" value="1"/>
</dbReference>
<dbReference type="InterPro" id="IPR019458">
    <property type="entry name" value="Est1-like_N"/>
</dbReference>
<organism evidence="9 10">
    <name type="scientific">Galendromus occidentalis</name>
    <name type="common">western predatory mite</name>
    <dbReference type="NCBI Taxonomy" id="34638"/>
    <lineage>
        <taxon>Eukaryota</taxon>
        <taxon>Metazoa</taxon>
        <taxon>Ecdysozoa</taxon>
        <taxon>Arthropoda</taxon>
        <taxon>Chelicerata</taxon>
        <taxon>Arachnida</taxon>
        <taxon>Acari</taxon>
        <taxon>Parasitiformes</taxon>
        <taxon>Mesostigmata</taxon>
        <taxon>Gamasina</taxon>
        <taxon>Phytoseioidea</taxon>
        <taxon>Phytoseiidae</taxon>
        <taxon>Typhlodrominae</taxon>
        <taxon>Galendromus</taxon>
    </lineage>
</organism>
<dbReference type="CDD" id="cd09885">
    <property type="entry name" value="PIN_Smg6-like"/>
    <property type="match status" value="1"/>
</dbReference>
<proteinExistence type="predicted"/>
<sequence length="866" mass="98338">MVSGGSPHYALLHRQLKEAISKNLQEAQELEGELAAQLPVAAQADDGIAQLTDLRFKIRNRYEHVVLNDPRFSAEKNIEQLLWKAVYYQVIETLRREMEFGVRTPESVRANICEIVEEGTLYYENLLEQLQGLHGFNLNEILRSEQPHVLGSRGSMKMVSISAHKILIYLGDLCRYREQALESANFVRARDYYLKAQQLAPKNGKPYNQLALLAVYSRRKLDAVYHYMRSLAVSNPFLTAKESLTTLFDEVRKKYEAQEKMKKQLEANKSNSHLALPEQCEIWIRPDGSSWQRRGDSELEQKQDMIEELRAMSDLDLLKQFTSSFLHVHGKLFSKIGMDQFSDAAKQMMVELKCLLRKPLGPGGGARYLQLLTICIFSVANNSLKNAEALDSNARSLMQEHSVQIALAFVTHLMERCSERIDEYLRQRSGSDDRILPEDVEELLPVLKVWTDWMSGHKMLWCPPPNMCDFSTSTKGDVWTALAELLNALQRAENLRSEQQSKLFSEAVNAPSTEELVLPEDTIMAGFVPVLNSPIDPFLAGPVPSEHREAFRTMVRIHRLNFFADYLCGLKKPYLSYDVYHRTYGSLIVDNGRQDDDCADDEDNLVGNYESQTGSSEHSENEDANVLDTSLNEDAMTEVDKLRKKKHNLQKRMRHQNRVDAYIERVLNNNRGATILEIRPRYLIPDTNCLVDHLELIQRLVACKKFSIYIPIVVVNELDGLARGTNNSSGARAHQDPEHAARVTAFAQDALSYLKEMFNAREPKLRTITSRGSLLDSIAFRTETGTENAGSNDDVILSCAISLSREQSLQPGETEAPLKLFREAVLLTADRNLAVKAISHNVPVRDLASFIRWAQVPRLDQRQAGV</sequence>
<evidence type="ECO:0000313" key="9">
    <source>
        <dbReference type="Proteomes" id="UP000694867"/>
    </source>
</evidence>
<dbReference type="InterPro" id="IPR011990">
    <property type="entry name" value="TPR-like_helical_dom_sf"/>
</dbReference>
<dbReference type="AlphaFoldDB" id="A0AAJ7SJ47"/>
<dbReference type="InterPro" id="IPR002716">
    <property type="entry name" value="PIN_dom"/>
</dbReference>
<dbReference type="InterPro" id="IPR018834">
    <property type="entry name" value="DNA/RNA-bd_Est1-type"/>
</dbReference>
<evidence type="ECO:0000256" key="2">
    <source>
        <dbReference type="ARBA" id="ARBA00004496"/>
    </source>
</evidence>
<dbReference type="GO" id="GO:0070034">
    <property type="term" value="F:telomerase RNA binding"/>
    <property type="evidence" value="ECO:0007669"/>
    <property type="project" value="TreeGrafter"/>
</dbReference>
<keyword evidence="9" id="KW-1185">Reference proteome</keyword>
<dbReference type="GO" id="GO:0005697">
    <property type="term" value="C:telomerase holoenzyme complex"/>
    <property type="evidence" value="ECO:0007669"/>
    <property type="project" value="TreeGrafter"/>
</dbReference>
<name>A0AAJ7SJ47_9ACAR</name>
<protein>
    <submittedName>
        <fullName evidence="10">Telomerase-binding protein EST1A</fullName>
    </submittedName>
</protein>
<reference evidence="10" key="1">
    <citation type="submission" date="2025-08" db="UniProtKB">
        <authorList>
            <consortium name="RefSeq"/>
        </authorList>
    </citation>
    <scope>IDENTIFICATION</scope>
</reference>
<dbReference type="RefSeq" id="XP_028969019.1">
    <property type="nucleotide sequence ID" value="XM_029113186.1"/>
</dbReference>
<evidence type="ECO:0000256" key="7">
    <source>
        <dbReference type="SAM" id="MobiDB-lite"/>
    </source>
</evidence>
<dbReference type="GO" id="GO:0042162">
    <property type="term" value="F:telomeric DNA binding"/>
    <property type="evidence" value="ECO:0007669"/>
    <property type="project" value="TreeGrafter"/>
</dbReference>
<evidence type="ECO:0000256" key="1">
    <source>
        <dbReference type="ARBA" id="ARBA00004123"/>
    </source>
</evidence>
<keyword evidence="4" id="KW-0866">Nonsense-mediated mRNA decay</keyword>
<feature type="domain" description="PIN" evidence="8">
    <location>
        <begin position="681"/>
        <end position="835"/>
    </location>
</feature>
<dbReference type="InterPro" id="IPR029060">
    <property type="entry name" value="PIN-like_dom_sf"/>
</dbReference>
<dbReference type="Proteomes" id="UP000694867">
    <property type="component" value="Unplaced"/>
</dbReference>
<evidence type="ECO:0000256" key="4">
    <source>
        <dbReference type="ARBA" id="ARBA00023161"/>
    </source>
</evidence>
<dbReference type="SUPFAM" id="SSF48452">
    <property type="entry name" value="TPR-like"/>
    <property type="match status" value="1"/>
</dbReference>
<dbReference type="GeneID" id="100909250"/>
<keyword evidence="5" id="KW-0539">Nucleus</keyword>
<dbReference type="Pfam" id="PF10373">
    <property type="entry name" value="EST1_DNA_bind"/>
    <property type="match status" value="1"/>
</dbReference>
<feature type="region of interest" description="Disordered" evidence="7">
    <location>
        <begin position="606"/>
        <end position="627"/>
    </location>
</feature>
<dbReference type="CTD" id="23293"/>
<evidence type="ECO:0000259" key="8">
    <source>
        <dbReference type="SMART" id="SM00670"/>
    </source>
</evidence>
<dbReference type="GO" id="GO:0000184">
    <property type="term" value="P:nuclear-transcribed mRNA catabolic process, nonsense-mediated decay"/>
    <property type="evidence" value="ECO:0007669"/>
    <property type="project" value="UniProtKB-KW"/>
</dbReference>